<dbReference type="InterPro" id="IPR036052">
    <property type="entry name" value="TrpB-like_PALP_sf"/>
</dbReference>
<dbReference type="OrthoDB" id="10266364at2759"/>
<sequence>MAGLVVGAVAEGKGRRVIGIDASGRPGETREQVVRIARRTAALLDPGLVVPEEAVVLDERFHEGVYGVPGEGTLEAMRLAARTEALITDPVYEGKSMAGLMGLVREESVAGNVLFVHLGGQVALNAYESIF</sequence>
<comment type="similarity">
    <text evidence="2">Belongs to the ACC deaminase/D-cysteine desulfhydrase family.</text>
</comment>
<comment type="cofactor">
    <cofactor evidence="1">
        <name>pyridoxal 5'-phosphate</name>
        <dbReference type="ChEBI" id="CHEBI:597326"/>
    </cofactor>
</comment>
<dbReference type="PANTHER" id="PTHR43780:SF2">
    <property type="entry name" value="1-AMINOCYCLOPROPANE-1-CARBOXYLATE DEAMINASE-RELATED"/>
    <property type="match status" value="1"/>
</dbReference>
<organism evidence="5 6">
    <name type="scientific">Teratosphaeria destructans</name>
    <dbReference type="NCBI Taxonomy" id="418781"/>
    <lineage>
        <taxon>Eukaryota</taxon>
        <taxon>Fungi</taxon>
        <taxon>Dikarya</taxon>
        <taxon>Ascomycota</taxon>
        <taxon>Pezizomycotina</taxon>
        <taxon>Dothideomycetes</taxon>
        <taxon>Dothideomycetidae</taxon>
        <taxon>Mycosphaerellales</taxon>
        <taxon>Teratosphaeriaceae</taxon>
        <taxon>Teratosphaeria</taxon>
    </lineage>
</organism>
<evidence type="ECO:0000313" key="5">
    <source>
        <dbReference type="EMBL" id="KAH9832455.1"/>
    </source>
</evidence>
<proteinExistence type="inferred from homology"/>
<dbReference type="InterPro" id="IPR027278">
    <property type="entry name" value="ACCD_DCysDesulf"/>
</dbReference>
<dbReference type="GO" id="GO:0019148">
    <property type="term" value="F:D-cysteine desulfhydrase activity"/>
    <property type="evidence" value="ECO:0007669"/>
    <property type="project" value="TreeGrafter"/>
</dbReference>
<dbReference type="SUPFAM" id="SSF53686">
    <property type="entry name" value="Tryptophan synthase beta subunit-like PLP-dependent enzymes"/>
    <property type="match status" value="1"/>
</dbReference>
<keyword evidence="6" id="KW-1185">Reference proteome</keyword>
<dbReference type="Proteomes" id="UP001138500">
    <property type="component" value="Unassembled WGS sequence"/>
</dbReference>
<protein>
    <submittedName>
        <fullName evidence="5">1-aminocyclopropane-1-carboxylate deaminase</fullName>
    </submittedName>
</protein>
<reference evidence="5 6" key="1">
    <citation type="journal article" date="2018" name="IMA Fungus">
        <title>IMA Genome-F 10: Nine draft genome sequences of Claviceps purpurea s.lat., including C. arundinis, C. humidiphila, and C. cf. spartinae, pseudomolecules for the pitch canker pathogen Fusarium circinatum, draft genome of Davidsoniella eucalypti, Grosmannia galeiformis, Quambalaria eucalypti, and Teratosphaeria destructans.</title>
        <authorList>
            <person name="Wingfield B.D."/>
            <person name="Liu M."/>
            <person name="Nguyen H.D."/>
            <person name="Lane F.A."/>
            <person name="Morgan S.W."/>
            <person name="De Vos L."/>
            <person name="Wilken P.M."/>
            <person name="Duong T.A."/>
            <person name="Aylward J."/>
            <person name="Coetzee M.P."/>
            <person name="Dadej K."/>
            <person name="De Beer Z.W."/>
            <person name="Findlay W."/>
            <person name="Havenga M."/>
            <person name="Kolarik M."/>
            <person name="Menzies J.G."/>
            <person name="Naidoo K."/>
            <person name="Pochopski O."/>
            <person name="Shoukouhi P."/>
            <person name="Santana Q.C."/>
            <person name="Seifert K.A."/>
            <person name="Soal N."/>
            <person name="Steenkamp E.T."/>
            <person name="Tatham C.T."/>
            <person name="van der Nest M.A."/>
            <person name="Wingfield M.J."/>
        </authorList>
    </citation>
    <scope>NUCLEOTIDE SEQUENCE [LARGE SCALE GENOMIC DNA]</scope>
    <source>
        <strain evidence="5">CMW44962</strain>
    </source>
</reference>
<dbReference type="Gene3D" id="3.40.50.1100">
    <property type="match status" value="1"/>
</dbReference>
<name>A0A9W7SVB0_9PEZI</name>
<evidence type="ECO:0000313" key="6">
    <source>
        <dbReference type="Proteomes" id="UP001138500"/>
    </source>
</evidence>
<dbReference type="EMBL" id="RIBY02001113">
    <property type="protein sequence ID" value="KAH9832455.1"/>
    <property type="molecule type" value="Genomic_DNA"/>
</dbReference>
<evidence type="ECO:0000259" key="4">
    <source>
        <dbReference type="Pfam" id="PF00291"/>
    </source>
</evidence>
<dbReference type="AlphaFoldDB" id="A0A9W7SVB0"/>
<evidence type="ECO:0000256" key="1">
    <source>
        <dbReference type="ARBA" id="ARBA00001933"/>
    </source>
</evidence>
<evidence type="ECO:0000256" key="3">
    <source>
        <dbReference type="ARBA" id="ARBA00022898"/>
    </source>
</evidence>
<comment type="caution">
    <text evidence="5">The sequence shown here is derived from an EMBL/GenBank/DDBJ whole genome shotgun (WGS) entry which is preliminary data.</text>
</comment>
<dbReference type="PANTHER" id="PTHR43780">
    <property type="entry name" value="1-AMINOCYCLOPROPANE-1-CARBOXYLATE DEAMINASE-RELATED"/>
    <property type="match status" value="1"/>
</dbReference>
<gene>
    <name evidence="5" type="ORF">Tdes44962_MAKER02120</name>
</gene>
<feature type="domain" description="Tryptophan synthase beta chain-like PALP" evidence="4">
    <location>
        <begin position="2"/>
        <end position="119"/>
    </location>
</feature>
<keyword evidence="3" id="KW-0663">Pyridoxal phosphate</keyword>
<dbReference type="InterPro" id="IPR001926">
    <property type="entry name" value="TrpB-like_PALP"/>
</dbReference>
<accession>A0A9W7SVB0</accession>
<reference evidence="5 6" key="2">
    <citation type="journal article" date="2021" name="Curr. Genet.">
        <title>Genetic response to nitrogen starvation in the aggressive Eucalyptus foliar pathogen Teratosphaeria destructans.</title>
        <authorList>
            <person name="Havenga M."/>
            <person name="Wingfield B.D."/>
            <person name="Wingfield M.J."/>
            <person name="Dreyer L.L."/>
            <person name="Roets F."/>
            <person name="Aylward J."/>
        </authorList>
    </citation>
    <scope>NUCLEOTIDE SEQUENCE [LARGE SCALE GENOMIC DNA]</scope>
    <source>
        <strain evidence="5">CMW44962</strain>
    </source>
</reference>
<evidence type="ECO:0000256" key="2">
    <source>
        <dbReference type="ARBA" id="ARBA00008639"/>
    </source>
</evidence>
<dbReference type="Pfam" id="PF00291">
    <property type="entry name" value="PALP"/>
    <property type="match status" value="1"/>
</dbReference>